<accession>A0A6N2S8D5</accession>
<dbReference type="AlphaFoldDB" id="A0A6N2S8D5"/>
<dbReference type="EMBL" id="CACRSU010000011">
    <property type="protein sequence ID" value="VYS89476.1"/>
    <property type="molecule type" value="Genomic_DNA"/>
</dbReference>
<protein>
    <submittedName>
        <fullName evidence="1">Uncharacterized protein</fullName>
    </submittedName>
</protein>
<proteinExistence type="predicted"/>
<reference evidence="1" key="1">
    <citation type="submission" date="2019-11" db="EMBL/GenBank/DDBJ databases">
        <authorList>
            <person name="Feng L."/>
        </authorList>
    </citation>
    <scope>NUCLEOTIDE SEQUENCE</scope>
    <source>
        <strain evidence="1">BintestinalisLFYP9</strain>
    </source>
</reference>
<organism evidence="1">
    <name type="scientific">Bacteroides intestinalis</name>
    <dbReference type="NCBI Taxonomy" id="329854"/>
    <lineage>
        <taxon>Bacteria</taxon>
        <taxon>Pseudomonadati</taxon>
        <taxon>Bacteroidota</taxon>
        <taxon>Bacteroidia</taxon>
        <taxon>Bacteroidales</taxon>
        <taxon>Bacteroidaceae</taxon>
        <taxon>Bacteroides</taxon>
    </lineage>
</organism>
<evidence type="ECO:0000313" key="1">
    <source>
        <dbReference type="EMBL" id="VYS89476.1"/>
    </source>
</evidence>
<gene>
    <name evidence="1" type="ORF">BILFYP9_00990</name>
</gene>
<name>A0A6N2S8D5_9BACE</name>
<sequence length="83" mass="9180">MQQRQEFHRGVPAFAVFCLAGWDSGGFTHGDCLLFDLLLCLVKDFLLHGCEVAGDRTEIGAYHLVSHFGVYLGGADMLVTEYL</sequence>